<evidence type="ECO:0000256" key="1">
    <source>
        <dbReference type="ARBA" id="ARBA00004651"/>
    </source>
</evidence>
<evidence type="ECO:0000256" key="2">
    <source>
        <dbReference type="ARBA" id="ARBA00022475"/>
    </source>
</evidence>
<evidence type="ECO:0000313" key="8">
    <source>
        <dbReference type="Proteomes" id="UP001220478"/>
    </source>
</evidence>
<proteinExistence type="predicted"/>
<feature type="transmembrane region" description="Helical" evidence="6">
    <location>
        <begin position="355"/>
        <end position="381"/>
    </location>
</feature>
<feature type="transmembrane region" description="Helical" evidence="6">
    <location>
        <begin position="433"/>
        <end position="453"/>
    </location>
</feature>
<dbReference type="Pfam" id="PF13520">
    <property type="entry name" value="AA_permease_2"/>
    <property type="match status" value="1"/>
</dbReference>
<feature type="transmembrane region" description="Helical" evidence="6">
    <location>
        <begin position="393"/>
        <end position="413"/>
    </location>
</feature>
<dbReference type="InterPro" id="IPR002293">
    <property type="entry name" value="AA/rel_permease1"/>
</dbReference>
<sequence>MTTTTTTTKKFGFYSIVLLTINSIIGSGIFLSPGSVVNKSGALAPLVYFCAAFFAAVLAITFAAAAKYVKAGGAAYAYSKAAFGENTGLYIGITRYFSAAIAWGVMATGVVRTVFSIFGLPKNDLKLLTLGFFSLMAVLFIINVMGPAVLEFVSNLSTLAKLAALIVCIVAGALLVIFGGRNNFTAVYQLEIAQKGSLSASEFVMATVAAFYAFTGFESVASGSEDMEKPEKNLPRAIPLGILIVAIIYIAIVVVGMMLDPVKLATTKEVIALIPLFDNPIIKNIILYGALISMFGINVAASFHTPRILEAMAKQGQVPALFTKRTNRGFPVTSTIITVVIAILIPFSFSYNMGSIMIISAIVRFAQFIVVPLALIAFYYGKCREKVEPACKNFVTDVAAPLVSLLLTVLLLVKFNWVGQFTVEVAGARVPNTLAIAAMIVGMIVSPAALYLYNRQRQAKR</sequence>
<evidence type="ECO:0000256" key="3">
    <source>
        <dbReference type="ARBA" id="ARBA00022692"/>
    </source>
</evidence>
<keyword evidence="8" id="KW-1185">Reference proteome</keyword>
<comment type="subcellular location">
    <subcellularLocation>
        <location evidence="1">Cell membrane</location>
        <topology evidence="1">Multi-pass membrane protein</topology>
    </subcellularLocation>
</comment>
<feature type="transmembrane region" description="Helical" evidence="6">
    <location>
        <begin position="330"/>
        <end position="349"/>
    </location>
</feature>
<keyword evidence="5 6" id="KW-0472">Membrane</keyword>
<dbReference type="Proteomes" id="UP001220478">
    <property type="component" value="Chromosome"/>
</dbReference>
<accession>A0ABY8C563</accession>
<evidence type="ECO:0000256" key="6">
    <source>
        <dbReference type="SAM" id="Phobius"/>
    </source>
</evidence>
<feature type="transmembrane region" description="Helical" evidence="6">
    <location>
        <begin position="237"/>
        <end position="259"/>
    </location>
</feature>
<organism evidence="7 8">
    <name type="scientific">Amygdalobacter indicium</name>
    <dbReference type="NCBI Taxonomy" id="3029272"/>
    <lineage>
        <taxon>Bacteria</taxon>
        <taxon>Bacillati</taxon>
        <taxon>Bacillota</taxon>
        <taxon>Clostridia</taxon>
        <taxon>Eubacteriales</taxon>
        <taxon>Oscillospiraceae</taxon>
        <taxon>Amygdalobacter</taxon>
    </lineage>
</organism>
<feature type="transmembrane region" description="Helical" evidence="6">
    <location>
        <begin position="285"/>
        <end position="309"/>
    </location>
</feature>
<protein>
    <submittedName>
        <fullName evidence="7">APC family permease</fullName>
    </submittedName>
</protein>
<feature type="transmembrane region" description="Helical" evidence="6">
    <location>
        <begin position="12"/>
        <end position="31"/>
    </location>
</feature>
<dbReference type="PANTHER" id="PTHR42770">
    <property type="entry name" value="AMINO ACID TRANSPORTER-RELATED"/>
    <property type="match status" value="1"/>
</dbReference>
<dbReference type="EMBL" id="CP118868">
    <property type="protein sequence ID" value="WEG35751.1"/>
    <property type="molecule type" value="Genomic_DNA"/>
</dbReference>
<keyword evidence="2" id="KW-1003">Cell membrane</keyword>
<dbReference type="PANTHER" id="PTHR42770:SF18">
    <property type="entry name" value="ARGININE_AGMATINE ANTIPORTER"/>
    <property type="match status" value="1"/>
</dbReference>
<name>A0ABY8C563_9FIRM</name>
<gene>
    <name evidence="7" type="ORF">PYS61_00900</name>
</gene>
<evidence type="ECO:0000256" key="5">
    <source>
        <dbReference type="ARBA" id="ARBA00023136"/>
    </source>
</evidence>
<reference evidence="7 8" key="1">
    <citation type="submission" date="2023-02" db="EMBL/GenBank/DDBJ databases">
        <title>Novel Oscillospiraceae bacterial genomes.</title>
        <authorList>
            <person name="Srinivasan S."/>
            <person name="Austin M.N."/>
            <person name="Fiedler T.L."/>
            <person name="Strenk S.M."/>
            <person name="Agnew K.J."/>
            <person name="Nagana Gowda G.A."/>
            <person name="Raftery D."/>
            <person name="Beamer M.A."/>
            <person name="Achilles S.L."/>
            <person name="Wiesenfeld H.C."/>
            <person name="Fredricks D.N."/>
            <person name="Hillier S.L."/>
        </authorList>
    </citation>
    <scope>NUCLEOTIDE SEQUENCE [LARGE SCALE GENOMIC DNA]</scope>
    <source>
        <strain evidence="7 8">CHIC02 1186E3-8</strain>
    </source>
</reference>
<evidence type="ECO:0000313" key="7">
    <source>
        <dbReference type="EMBL" id="WEG35751.1"/>
    </source>
</evidence>
<dbReference type="Gene3D" id="1.20.1740.10">
    <property type="entry name" value="Amino acid/polyamine transporter I"/>
    <property type="match status" value="1"/>
</dbReference>
<dbReference type="InterPro" id="IPR050367">
    <property type="entry name" value="APC_superfamily"/>
</dbReference>
<keyword evidence="3 6" id="KW-0812">Transmembrane</keyword>
<feature type="transmembrane region" description="Helical" evidence="6">
    <location>
        <begin position="127"/>
        <end position="150"/>
    </location>
</feature>
<feature type="transmembrane region" description="Helical" evidence="6">
    <location>
        <begin position="43"/>
        <end position="69"/>
    </location>
</feature>
<feature type="transmembrane region" description="Helical" evidence="6">
    <location>
        <begin position="162"/>
        <end position="180"/>
    </location>
</feature>
<dbReference type="RefSeq" id="WP_315571861.1">
    <property type="nucleotide sequence ID" value="NZ_CP118868.1"/>
</dbReference>
<dbReference type="PIRSF" id="PIRSF006060">
    <property type="entry name" value="AA_transporter"/>
    <property type="match status" value="1"/>
</dbReference>
<evidence type="ECO:0000256" key="4">
    <source>
        <dbReference type="ARBA" id="ARBA00022989"/>
    </source>
</evidence>
<feature type="transmembrane region" description="Helical" evidence="6">
    <location>
        <begin position="89"/>
        <end position="115"/>
    </location>
</feature>
<keyword evidence="4 6" id="KW-1133">Transmembrane helix</keyword>